<evidence type="ECO:0000313" key="2">
    <source>
        <dbReference type="Proteomes" id="UP001163321"/>
    </source>
</evidence>
<dbReference type="EMBL" id="CM047580">
    <property type="protein sequence ID" value="KAI9922036.1"/>
    <property type="molecule type" value="Genomic_DNA"/>
</dbReference>
<keyword evidence="2" id="KW-1185">Reference proteome</keyword>
<name>A0ACC0WVQ4_9STRA</name>
<protein>
    <submittedName>
        <fullName evidence="1">Uncharacterized protein</fullName>
    </submittedName>
</protein>
<proteinExistence type="predicted"/>
<dbReference type="Proteomes" id="UP001163321">
    <property type="component" value="Chromosome 1"/>
</dbReference>
<evidence type="ECO:0000313" key="1">
    <source>
        <dbReference type="EMBL" id="KAI9922036.1"/>
    </source>
</evidence>
<organism evidence="1 2">
    <name type="scientific">Peronosclerospora sorghi</name>
    <dbReference type="NCBI Taxonomy" id="230839"/>
    <lineage>
        <taxon>Eukaryota</taxon>
        <taxon>Sar</taxon>
        <taxon>Stramenopiles</taxon>
        <taxon>Oomycota</taxon>
        <taxon>Peronosporomycetes</taxon>
        <taxon>Peronosporales</taxon>
        <taxon>Peronosporaceae</taxon>
        <taxon>Peronosclerospora</taxon>
    </lineage>
</organism>
<comment type="caution">
    <text evidence="1">The sequence shown here is derived from an EMBL/GenBank/DDBJ whole genome shotgun (WGS) entry which is preliminary data.</text>
</comment>
<sequence length="171" mass="19229">MRPRSNTRSARNSFYGLFNVGGARQIDTDDESMKQKVTMAEATGCFDAEYFDTDDDRLDEDDSQMEDGRGSYHAATREGHLMEQHGAKEGNGQGKTRQHVRELPVAKTHECHAGEKGSNAYAHDARDHFGLYGHILVVRIMERRTNRGSHGTEKKGARRGALVRRHVELDS</sequence>
<accession>A0ACC0WVQ4</accession>
<reference evidence="1 2" key="1">
    <citation type="journal article" date="2022" name="bioRxiv">
        <title>The genome of the oomycete Peronosclerospora sorghi, a cosmopolitan pathogen of maize and sorghum, is inflated with dispersed pseudogenes.</title>
        <authorList>
            <person name="Fletcher K."/>
            <person name="Martin F."/>
            <person name="Isakeit T."/>
            <person name="Cavanaugh K."/>
            <person name="Magill C."/>
            <person name="Michelmore R."/>
        </authorList>
    </citation>
    <scope>NUCLEOTIDE SEQUENCE [LARGE SCALE GENOMIC DNA]</scope>
    <source>
        <strain evidence="1">P6</strain>
    </source>
</reference>
<gene>
    <name evidence="1" type="ORF">PsorP6_000266</name>
</gene>